<dbReference type="Proteomes" id="UP001583172">
    <property type="component" value="Unassembled WGS sequence"/>
</dbReference>
<keyword evidence="1" id="KW-0812">Transmembrane</keyword>
<evidence type="ECO:0000256" key="1">
    <source>
        <dbReference type="SAM" id="Phobius"/>
    </source>
</evidence>
<feature type="transmembrane region" description="Helical" evidence="1">
    <location>
        <begin position="414"/>
        <end position="431"/>
    </location>
</feature>
<evidence type="ECO:0000313" key="3">
    <source>
        <dbReference type="Proteomes" id="UP001583172"/>
    </source>
</evidence>
<reference evidence="2 3" key="1">
    <citation type="journal article" date="2024" name="Commun. Biol.">
        <title>Comparative genomic analysis of thermophilic fungi reveals convergent evolutionary adaptations and gene losses.</title>
        <authorList>
            <person name="Steindorff A.S."/>
            <person name="Aguilar-Pontes M.V."/>
            <person name="Robinson A.J."/>
            <person name="Andreopoulos B."/>
            <person name="LaButti K."/>
            <person name="Kuo A."/>
            <person name="Mondo S."/>
            <person name="Riley R."/>
            <person name="Otillar R."/>
            <person name="Haridas S."/>
            <person name="Lipzen A."/>
            <person name="Grimwood J."/>
            <person name="Schmutz J."/>
            <person name="Clum A."/>
            <person name="Reid I.D."/>
            <person name="Moisan M.C."/>
            <person name="Butler G."/>
            <person name="Nguyen T.T.M."/>
            <person name="Dewar K."/>
            <person name="Conant G."/>
            <person name="Drula E."/>
            <person name="Henrissat B."/>
            <person name="Hansel C."/>
            <person name="Singer S."/>
            <person name="Hutchinson M.I."/>
            <person name="de Vries R.P."/>
            <person name="Natvig D.O."/>
            <person name="Powell A.J."/>
            <person name="Tsang A."/>
            <person name="Grigoriev I.V."/>
        </authorList>
    </citation>
    <scope>NUCLEOTIDE SEQUENCE [LARGE SCALE GENOMIC DNA]</scope>
    <source>
        <strain evidence="2 3">CBS 620.91</strain>
    </source>
</reference>
<organism evidence="2 3">
    <name type="scientific">Humicola insolens</name>
    <name type="common">Soft-rot fungus</name>
    <dbReference type="NCBI Taxonomy" id="85995"/>
    <lineage>
        <taxon>Eukaryota</taxon>
        <taxon>Fungi</taxon>
        <taxon>Dikarya</taxon>
        <taxon>Ascomycota</taxon>
        <taxon>Pezizomycotina</taxon>
        <taxon>Sordariomycetes</taxon>
        <taxon>Sordariomycetidae</taxon>
        <taxon>Sordariales</taxon>
        <taxon>Chaetomiaceae</taxon>
        <taxon>Mycothermus</taxon>
    </lineage>
</organism>
<evidence type="ECO:0008006" key="4">
    <source>
        <dbReference type="Google" id="ProtNLM"/>
    </source>
</evidence>
<comment type="caution">
    <text evidence="2">The sequence shown here is derived from an EMBL/GenBank/DDBJ whole genome shotgun (WGS) entry which is preliminary data.</text>
</comment>
<feature type="transmembrane region" description="Helical" evidence="1">
    <location>
        <begin position="30"/>
        <end position="51"/>
    </location>
</feature>
<gene>
    <name evidence="2" type="ORF">VTJ49DRAFT_1183</name>
</gene>
<sequence>MASTAALSKASHRWDRAIPPVLRPAVRAYLLGYASAVGPRLLTLLLHHIALVRRRSRLRKADGDDSKDGKEHSKTPQFATELRRILGGAFGWQRLPAFCAALVGGATLLEIPLRSVLARHAKCLSEIARTRLARWLASFLSAWLSLRVMLQSKHTPSFTDVSPSPSPDGKPAVVHYAGRTLDLTFLAVTAAADTLINTLWHRYRSSPTVRTRRPNSFLNRLDTLASHLADPALFALSSGLVMWAWFYHPARLPRAYHKWISSAAAVDDRLITALQRCREGTLIYGRDTGQAPLLQAMCDDYAWPREWGDPATSVPFPCEMVHMGVGPSCERHALSRFMRSFRWAMATYLPLSLLLTVRSCRGPNFLPALRKALVSATRSSTFLASFIALFYYGVCLARTRVGPHLLGKDTAARQRIDSGMCVALGCLLCGWSVGVETKARRRAVALFVAPRALATLFPRRYDADKQWRETLAFAMSVAVVVTAVRDVKGRGRVRGMVGSVVRSVFRE</sequence>
<dbReference type="PANTHER" id="PTHR12459">
    <property type="entry name" value="TRANSMEMBRANE PROTEIN 135-RELATED"/>
    <property type="match status" value="1"/>
</dbReference>
<feature type="transmembrane region" description="Helical" evidence="1">
    <location>
        <begin position="372"/>
        <end position="394"/>
    </location>
</feature>
<dbReference type="PANTHER" id="PTHR12459:SF15">
    <property type="entry name" value="TRANSMEMBRANE PROTEIN 135"/>
    <property type="match status" value="1"/>
</dbReference>
<name>A0ABR3VD05_HUMIN</name>
<proteinExistence type="predicted"/>
<keyword evidence="1" id="KW-1133">Transmembrane helix</keyword>
<protein>
    <recommendedName>
        <fullName evidence="4">Integral membrane protein</fullName>
    </recommendedName>
</protein>
<dbReference type="InterPro" id="IPR026749">
    <property type="entry name" value="Tmem135"/>
</dbReference>
<keyword evidence="3" id="KW-1185">Reference proteome</keyword>
<evidence type="ECO:0000313" key="2">
    <source>
        <dbReference type="EMBL" id="KAL1839760.1"/>
    </source>
</evidence>
<accession>A0ABR3VD05</accession>
<keyword evidence="1" id="KW-0472">Membrane</keyword>
<dbReference type="EMBL" id="JAZGSY010000141">
    <property type="protein sequence ID" value="KAL1839760.1"/>
    <property type="molecule type" value="Genomic_DNA"/>
</dbReference>